<evidence type="ECO:0000313" key="5">
    <source>
        <dbReference type="Proteomes" id="UP000261660"/>
    </source>
</evidence>
<dbReference type="PANTHER" id="PTHR46645">
    <property type="entry name" value="GRAM DOMAIN-CONTAINING PROTEIN 2B-RELATED"/>
    <property type="match status" value="1"/>
</dbReference>
<keyword evidence="2" id="KW-0472">Membrane</keyword>
<proteinExistence type="predicted"/>
<dbReference type="InterPro" id="IPR052633">
    <property type="entry name" value="GRAM_domain_protein_2B"/>
</dbReference>
<feature type="transmembrane region" description="Helical" evidence="2">
    <location>
        <begin position="284"/>
        <end position="307"/>
    </location>
</feature>
<evidence type="ECO:0000256" key="1">
    <source>
        <dbReference type="SAM" id="MobiDB-lite"/>
    </source>
</evidence>
<evidence type="ECO:0000313" key="4">
    <source>
        <dbReference type="Ensembl" id="ENSLBEP00000002301.1"/>
    </source>
</evidence>
<reference evidence="4" key="1">
    <citation type="submission" date="2025-08" db="UniProtKB">
        <authorList>
            <consortium name="Ensembl"/>
        </authorList>
    </citation>
    <scope>IDENTIFICATION</scope>
</reference>
<dbReference type="GeneTree" id="ENSGT00940000165115"/>
<dbReference type="InterPro" id="IPR004182">
    <property type="entry name" value="GRAM"/>
</dbReference>
<name>A0A3Q3E8F8_9LABR</name>
<dbReference type="STRING" id="56723.ENSLBEP00000002301"/>
<organism evidence="4 5">
    <name type="scientific">Labrus bergylta</name>
    <name type="common">ballan wrasse</name>
    <dbReference type="NCBI Taxonomy" id="56723"/>
    <lineage>
        <taxon>Eukaryota</taxon>
        <taxon>Metazoa</taxon>
        <taxon>Chordata</taxon>
        <taxon>Craniata</taxon>
        <taxon>Vertebrata</taxon>
        <taxon>Euteleostomi</taxon>
        <taxon>Actinopterygii</taxon>
        <taxon>Neopterygii</taxon>
        <taxon>Teleostei</taxon>
        <taxon>Neoteleostei</taxon>
        <taxon>Acanthomorphata</taxon>
        <taxon>Eupercaria</taxon>
        <taxon>Labriformes</taxon>
        <taxon>Labridae</taxon>
        <taxon>Labrus</taxon>
    </lineage>
</organism>
<sequence>MSINRRFSLDSSDLAHEAGLLGAKGGGSISGSKKSRHSLVEGRLETQEVNNSLREQTIAEELPDGLINSNSFKKHNKNFRKLFPDIPELENLTHAFTCAMQKEVPYHGKLYISDHHVCFHSSVLLKETKVAISGCSVQEVRKYNSALSMLSIKTTDGKKFSFVSLRNRELCYKLLHNICSYAKEGSANSSPHHSSAENEVEPDIASSVSSLEDVTDHDLSRQNSIHLKNSVLQMSGEGPTSSNFTHQSSSTDADNKAGPWIWRIMERVVPFLFVSEMRNLRSLFYIYFMLMTLLLVASGYIGMRIIALEEQLNTLGDLTEWALHKRQYQEN</sequence>
<evidence type="ECO:0000259" key="3">
    <source>
        <dbReference type="SMART" id="SM00568"/>
    </source>
</evidence>
<dbReference type="InterPro" id="IPR011993">
    <property type="entry name" value="PH-like_dom_sf"/>
</dbReference>
<dbReference type="Pfam" id="PF02893">
    <property type="entry name" value="GRAM"/>
    <property type="match status" value="1"/>
</dbReference>
<protein>
    <submittedName>
        <fullName evidence="4">GRAM domain-containing protein 2B-like</fullName>
    </submittedName>
</protein>
<reference evidence="4" key="2">
    <citation type="submission" date="2025-09" db="UniProtKB">
        <authorList>
            <consortium name="Ensembl"/>
        </authorList>
    </citation>
    <scope>IDENTIFICATION</scope>
</reference>
<dbReference type="InParanoid" id="A0A3Q3E8F8"/>
<dbReference type="PANTHER" id="PTHR46645:SF1">
    <property type="entry name" value="GRAM DOMAIN-CONTAINING PROTEIN"/>
    <property type="match status" value="1"/>
</dbReference>
<feature type="region of interest" description="Disordered" evidence="1">
    <location>
        <begin position="235"/>
        <end position="254"/>
    </location>
</feature>
<feature type="compositionally biased region" description="Polar residues" evidence="1">
    <location>
        <begin position="235"/>
        <end position="252"/>
    </location>
</feature>
<feature type="domain" description="GRAM" evidence="3">
    <location>
        <begin position="77"/>
        <end position="144"/>
    </location>
</feature>
<dbReference type="Ensembl" id="ENSLBET00000002434.1">
    <property type="protein sequence ID" value="ENSLBEP00000002301.1"/>
    <property type="gene ID" value="ENSLBEG00000001822.1"/>
</dbReference>
<dbReference type="Gene3D" id="2.30.29.30">
    <property type="entry name" value="Pleckstrin-homology domain (PH domain)/Phosphotyrosine-binding domain (PTB)"/>
    <property type="match status" value="1"/>
</dbReference>
<keyword evidence="5" id="KW-1185">Reference proteome</keyword>
<dbReference type="SMART" id="SM00568">
    <property type="entry name" value="GRAM"/>
    <property type="match status" value="1"/>
</dbReference>
<accession>A0A3Q3E8F8</accession>
<keyword evidence="2" id="KW-0812">Transmembrane</keyword>
<dbReference type="AlphaFoldDB" id="A0A3Q3E8F8"/>
<keyword evidence="2" id="KW-1133">Transmembrane helix</keyword>
<dbReference type="OrthoDB" id="2162691at2759"/>
<dbReference type="Proteomes" id="UP000261660">
    <property type="component" value="Unplaced"/>
</dbReference>
<evidence type="ECO:0000256" key="2">
    <source>
        <dbReference type="SAM" id="Phobius"/>
    </source>
</evidence>